<gene>
    <name evidence="5" type="ORF">GCM10010201_08080</name>
</gene>
<evidence type="ECO:0000313" key="5">
    <source>
        <dbReference type="EMBL" id="GAA2514391.1"/>
    </source>
</evidence>
<dbReference type="InterPro" id="IPR006439">
    <property type="entry name" value="HAD-SF_hydro_IA"/>
</dbReference>
<dbReference type="SUPFAM" id="SSF56784">
    <property type="entry name" value="HAD-like"/>
    <property type="match status" value="1"/>
</dbReference>
<keyword evidence="4" id="KW-0460">Magnesium</keyword>
<dbReference type="GO" id="GO:0016787">
    <property type="term" value="F:hydrolase activity"/>
    <property type="evidence" value="ECO:0007669"/>
    <property type="project" value="UniProtKB-KW"/>
</dbReference>
<comment type="caution">
    <text evidence="5">The sequence shown here is derived from an EMBL/GenBank/DDBJ whole genome shotgun (WGS) entry which is preliminary data.</text>
</comment>
<evidence type="ECO:0000313" key="6">
    <source>
        <dbReference type="Proteomes" id="UP001499978"/>
    </source>
</evidence>
<dbReference type="SFLD" id="SFLDS00003">
    <property type="entry name" value="Haloacid_Dehalogenase"/>
    <property type="match status" value="1"/>
</dbReference>
<dbReference type="NCBIfam" id="TIGR01509">
    <property type="entry name" value="HAD-SF-IA-v3"/>
    <property type="match status" value="1"/>
</dbReference>
<evidence type="ECO:0000256" key="2">
    <source>
        <dbReference type="ARBA" id="ARBA00006171"/>
    </source>
</evidence>
<keyword evidence="6" id="KW-1185">Reference proteome</keyword>
<dbReference type="InterPro" id="IPR023214">
    <property type="entry name" value="HAD_sf"/>
</dbReference>
<keyword evidence="5" id="KW-0378">Hydrolase</keyword>
<evidence type="ECO:0000256" key="4">
    <source>
        <dbReference type="ARBA" id="ARBA00022842"/>
    </source>
</evidence>
<comment type="cofactor">
    <cofactor evidence="1">
        <name>Mg(2+)</name>
        <dbReference type="ChEBI" id="CHEBI:18420"/>
    </cofactor>
</comment>
<accession>A0ABP6ACK7</accession>
<keyword evidence="3" id="KW-0479">Metal-binding</keyword>
<dbReference type="SFLD" id="SFLDG01129">
    <property type="entry name" value="C1.5:_HAD__Beta-PGM__Phosphata"/>
    <property type="match status" value="1"/>
</dbReference>
<evidence type="ECO:0000256" key="3">
    <source>
        <dbReference type="ARBA" id="ARBA00022723"/>
    </source>
</evidence>
<organism evidence="5 6">
    <name type="scientific">Pilimelia columellifera subsp. columellifera</name>
    <dbReference type="NCBI Taxonomy" id="706583"/>
    <lineage>
        <taxon>Bacteria</taxon>
        <taxon>Bacillati</taxon>
        <taxon>Actinomycetota</taxon>
        <taxon>Actinomycetes</taxon>
        <taxon>Micromonosporales</taxon>
        <taxon>Micromonosporaceae</taxon>
        <taxon>Pilimelia</taxon>
    </lineage>
</organism>
<dbReference type="PANTHER" id="PTHR46193">
    <property type="entry name" value="6-PHOSPHOGLUCONATE PHOSPHATASE"/>
    <property type="match status" value="1"/>
</dbReference>
<dbReference type="InterPro" id="IPR036412">
    <property type="entry name" value="HAD-like_sf"/>
</dbReference>
<protein>
    <submittedName>
        <fullName evidence="5">HAD family hydrolase</fullName>
    </submittedName>
</protein>
<dbReference type="SFLD" id="SFLDG01135">
    <property type="entry name" value="C1.5.6:_HAD__Beta-PGM__Phospha"/>
    <property type="match status" value="1"/>
</dbReference>
<sequence length="215" mass="22881">MTVQRCPDLVIFDCDGVLVDSEPIVLGVLAERMRRLGATITDAECLRDFTGLTTSATAELIAARLGAPLPQKWLDDLTLAVDRALAERVQAVPGVTAVLDQLTTPYCVASNGRPEKVALTLAATGLACYFRGRVFTASQVLRGKPAPDLFLFAAETMGVSPERCVVIEDSESGVSAARAAGMRVLRYVANASDQGVEGVFSRMADLPQRLGLSQP</sequence>
<dbReference type="InterPro" id="IPR023198">
    <property type="entry name" value="PGP-like_dom2"/>
</dbReference>
<name>A0ABP6ACK7_9ACTN</name>
<comment type="similarity">
    <text evidence="2">Belongs to the HAD-like hydrolase superfamily. CbbY/CbbZ/Gph/YieH family.</text>
</comment>
<dbReference type="EMBL" id="BAAARY010000002">
    <property type="protein sequence ID" value="GAA2514391.1"/>
    <property type="molecule type" value="Genomic_DNA"/>
</dbReference>
<dbReference type="PANTHER" id="PTHR46193:SF10">
    <property type="entry name" value="6-PHOSPHOGLUCONATE PHOSPHATASE"/>
    <property type="match status" value="1"/>
</dbReference>
<dbReference type="InterPro" id="IPR051600">
    <property type="entry name" value="Beta-PGM-like"/>
</dbReference>
<dbReference type="Proteomes" id="UP001499978">
    <property type="component" value="Unassembled WGS sequence"/>
</dbReference>
<dbReference type="RefSeq" id="WP_344168402.1">
    <property type="nucleotide sequence ID" value="NZ_BAAARY010000002.1"/>
</dbReference>
<evidence type="ECO:0000256" key="1">
    <source>
        <dbReference type="ARBA" id="ARBA00001946"/>
    </source>
</evidence>
<dbReference type="Gene3D" id="1.10.150.240">
    <property type="entry name" value="Putative phosphatase, domain 2"/>
    <property type="match status" value="1"/>
</dbReference>
<dbReference type="Gene3D" id="3.40.50.1000">
    <property type="entry name" value="HAD superfamily/HAD-like"/>
    <property type="match status" value="1"/>
</dbReference>
<proteinExistence type="inferred from homology"/>
<dbReference type="CDD" id="cd07526">
    <property type="entry name" value="HAD_BPGM_like"/>
    <property type="match status" value="1"/>
</dbReference>
<reference evidence="6" key="1">
    <citation type="journal article" date="2019" name="Int. J. Syst. Evol. Microbiol.">
        <title>The Global Catalogue of Microorganisms (GCM) 10K type strain sequencing project: providing services to taxonomists for standard genome sequencing and annotation.</title>
        <authorList>
            <consortium name="The Broad Institute Genomics Platform"/>
            <consortium name="The Broad Institute Genome Sequencing Center for Infectious Disease"/>
            <person name="Wu L."/>
            <person name="Ma J."/>
        </authorList>
    </citation>
    <scope>NUCLEOTIDE SEQUENCE [LARGE SCALE GENOMIC DNA]</scope>
    <source>
        <strain evidence="6">JCM 3367</strain>
    </source>
</reference>
<dbReference type="Pfam" id="PF00702">
    <property type="entry name" value="Hydrolase"/>
    <property type="match status" value="1"/>
</dbReference>